<dbReference type="Proteomes" id="UP001283361">
    <property type="component" value="Unassembled WGS sequence"/>
</dbReference>
<name>A0AAE1CRG9_9GAST</name>
<reference evidence="1" key="1">
    <citation type="journal article" date="2023" name="G3 (Bethesda)">
        <title>A reference genome for the long-term kleptoplast-retaining sea slug Elysia crispata morphotype clarki.</title>
        <authorList>
            <person name="Eastman K.E."/>
            <person name="Pendleton A.L."/>
            <person name="Shaikh M.A."/>
            <person name="Suttiyut T."/>
            <person name="Ogas R."/>
            <person name="Tomko P."/>
            <person name="Gavelis G."/>
            <person name="Widhalm J.R."/>
            <person name="Wisecaver J.H."/>
        </authorList>
    </citation>
    <scope>NUCLEOTIDE SEQUENCE</scope>
    <source>
        <strain evidence="1">ECLA1</strain>
    </source>
</reference>
<sequence>MNSSGFSRQCLVKGLLKQTSGQRTTLRKYLRARAPLGLSLQDITSVGPHQTNFRPSLSSDAIRKKASVIFPGPSCLCVSLFESQLFPIKIDLH</sequence>
<organism evidence="1 2">
    <name type="scientific">Elysia crispata</name>
    <name type="common">lettuce slug</name>
    <dbReference type="NCBI Taxonomy" id="231223"/>
    <lineage>
        <taxon>Eukaryota</taxon>
        <taxon>Metazoa</taxon>
        <taxon>Spiralia</taxon>
        <taxon>Lophotrochozoa</taxon>
        <taxon>Mollusca</taxon>
        <taxon>Gastropoda</taxon>
        <taxon>Heterobranchia</taxon>
        <taxon>Euthyneura</taxon>
        <taxon>Panpulmonata</taxon>
        <taxon>Sacoglossa</taxon>
        <taxon>Placobranchoidea</taxon>
        <taxon>Plakobranchidae</taxon>
        <taxon>Elysia</taxon>
    </lineage>
</organism>
<dbReference type="AlphaFoldDB" id="A0AAE1CRG9"/>
<proteinExistence type="predicted"/>
<comment type="caution">
    <text evidence="1">The sequence shown here is derived from an EMBL/GenBank/DDBJ whole genome shotgun (WGS) entry which is preliminary data.</text>
</comment>
<accession>A0AAE1CRG9</accession>
<dbReference type="EMBL" id="JAWDGP010007062">
    <property type="protein sequence ID" value="KAK3730703.1"/>
    <property type="molecule type" value="Genomic_DNA"/>
</dbReference>
<evidence type="ECO:0000313" key="2">
    <source>
        <dbReference type="Proteomes" id="UP001283361"/>
    </source>
</evidence>
<keyword evidence="2" id="KW-1185">Reference proteome</keyword>
<gene>
    <name evidence="1" type="ORF">RRG08_041482</name>
</gene>
<evidence type="ECO:0000313" key="1">
    <source>
        <dbReference type="EMBL" id="KAK3730703.1"/>
    </source>
</evidence>
<protein>
    <submittedName>
        <fullName evidence="1">Uncharacterized protein</fullName>
    </submittedName>
</protein>